<dbReference type="RefSeq" id="WP_386710550.1">
    <property type="nucleotide sequence ID" value="NZ_JBHRYF010000008.1"/>
</dbReference>
<gene>
    <name evidence="2" type="ORF">ACFOM9_11440</name>
</gene>
<accession>A0ABV7UUM7</accession>
<comment type="caution">
    <text evidence="2">The sequence shown here is derived from an EMBL/GenBank/DDBJ whole genome shotgun (WGS) entry which is preliminary data.</text>
</comment>
<dbReference type="SMART" id="SM00671">
    <property type="entry name" value="SEL1"/>
    <property type="match status" value="1"/>
</dbReference>
<keyword evidence="1" id="KW-0732">Signal</keyword>
<dbReference type="Proteomes" id="UP001595724">
    <property type="component" value="Unassembled WGS sequence"/>
</dbReference>
<dbReference type="SUPFAM" id="SSF81901">
    <property type="entry name" value="HCP-like"/>
    <property type="match status" value="1"/>
</dbReference>
<evidence type="ECO:0000313" key="2">
    <source>
        <dbReference type="EMBL" id="MFC3660681.1"/>
    </source>
</evidence>
<evidence type="ECO:0000256" key="1">
    <source>
        <dbReference type="SAM" id="SignalP"/>
    </source>
</evidence>
<protein>
    <submittedName>
        <fullName evidence="2">Sel1 repeat family protein</fullName>
    </submittedName>
</protein>
<evidence type="ECO:0000313" key="3">
    <source>
        <dbReference type="Proteomes" id="UP001595724"/>
    </source>
</evidence>
<dbReference type="EMBL" id="JBHRYF010000008">
    <property type="protein sequence ID" value="MFC3660681.1"/>
    <property type="molecule type" value="Genomic_DNA"/>
</dbReference>
<dbReference type="InterPro" id="IPR006597">
    <property type="entry name" value="Sel1-like"/>
</dbReference>
<dbReference type="InterPro" id="IPR011990">
    <property type="entry name" value="TPR-like_helical_dom_sf"/>
</dbReference>
<name>A0ABV7UUM7_9GAMM</name>
<feature type="signal peptide" evidence="1">
    <location>
        <begin position="1"/>
        <end position="20"/>
    </location>
</feature>
<keyword evidence="3" id="KW-1185">Reference proteome</keyword>
<organism evidence="2 3">
    <name type="scientific">Luteimonas notoginsengisoli</name>
    <dbReference type="NCBI Taxonomy" id="1578200"/>
    <lineage>
        <taxon>Bacteria</taxon>
        <taxon>Pseudomonadati</taxon>
        <taxon>Pseudomonadota</taxon>
        <taxon>Gammaproteobacteria</taxon>
        <taxon>Lysobacterales</taxon>
        <taxon>Lysobacteraceae</taxon>
        <taxon>Luteimonas</taxon>
    </lineage>
</organism>
<proteinExistence type="predicted"/>
<sequence>MALVLLALLAGLVVPPSLYAQDPEAYFPPEVDRSLMTSGFLAGHPDLDARKRGMDAIGRQHYGTARTAFLRAARYGDKPSQAMLGEIYWKGLGVERDPVLGYVWMFLAAQRGYHDFRAWSEVYWQGLSLAQRQQAQVRGLAILESYGDAVAVPRLERVMRRELGKATGSMLEHPEQLMVITSYDTTPPRGISPQAFYADMYWKPAKYRQLQDRLWKAPLYKRVDVGPVEDVSARARGTSPKR</sequence>
<dbReference type="Gene3D" id="1.25.40.10">
    <property type="entry name" value="Tetratricopeptide repeat domain"/>
    <property type="match status" value="1"/>
</dbReference>
<reference evidence="3" key="1">
    <citation type="journal article" date="2019" name="Int. J. Syst. Evol. Microbiol.">
        <title>The Global Catalogue of Microorganisms (GCM) 10K type strain sequencing project: providing services to taxonomists for standard genome sequencing and annotation.</title>
        <authorList>
            <consortium name="The Broad Institute Genomics Platform"/>
            <consortium name="The Broad Institute Genome Sequencing Center for Infectious Disease"/>
            <person name="Wu L."/>
            <person name="Ma J."/>
        </authorList>
    </citation>
    <scope>NUCLEOTIDE SEQUENCE [LARGE SCALE GENOMIC DNA]</scope>
    <source>
        <strain evidence="3">KCTC 42211</strain>
    </source>
</reference>
<feature type="chain" id="PRO_5047263731" evidence="1">
    <location>
        <begin position="21"/>
        <end position="242"/>
    </location>
</feature>